<dbReference type="PANTHER" id="PTHR12708:SF0">
    <property type="entry name" value="DNA POLYMERASE EPSILON SUBUNIT 2"/>
    <property type="match status" value="1"/>
</dbReference>
<evidence type="ECO:0000256" key="6">
    <source>
        <dbReference type="ARBA" id="ARBA00032930"/>
    </source>
</evidence>
<sequence>LWDYCSGMANALVRGFRRAGLYLELDAANALQEFSDRNEESLEGLIEDIISKLHNVIRPEPHNIISLASIKPLLDCFLNVEANTDISELVMPRSKQFTFSVNHKSEHIEFDPNCCTLRKVSSADVAVHGHVSSKWERLFLRYQLFKWRLSNALPASLSLDSLAPDHKDYRIELTNIESLGSSGGSSSVFGLLTELEEGRFFIEEPDAFVEICLKDCVFSDGIFTENCFVIANGELKGDIFHVNCLGFPVPERRDKTLALIEDHHRRNSDVTKPLNVDNIPDRNCSIPVFSDVFLNLQHVCAHLRQSFKKLDENPPDIIVLCGNFTSCAPSDIYIYSDLFDVLSDIICSCDGLMRNTTFVFVPGPTDTYIGRSLPHPGLPDVSTRSLQSKLIKFVLATNPCRIRCNDDEIVIFRNDSFDLMMENRIREPNLESRKPAHDHLVKTLLDQGHLCPLPLSVQPVFWNLDRELQLLPLPTALVLADRTEPFYSDYLGCSVMNPGSFGLSYKSITYFLSSKTSEFNVENCI</sequence>
<proteinExistence type="inferred from homology"/>
<protein>
    <recommendedName>
        <fullName evidence="6">DNA polymerase II subunit 2</fullName>
    </recommendedName>
</protein>
<evidence type="ECO:0000313" key="8">
    <source>
        <dbReference type="EMBL" id="CRZ10898.1"/>
    </source>
</evidence>
<keyword evidence="5" id="KW-0539">Nucleus</keyword>
<dbReference type="InterPro" id="IPR007185">
    <property type="entry name" value="DNA_pol_a/d/e_bsu"/>
</dbReference>
<evidence type="ECO:0000256" key="3">
    <source>
        <dbReference type="ARBA" id="ARBA00022705"/>
    </source>
</evidence>
<dbReference type="PIRSF" id="PIRSF000799">
    <property type="entry name" value="DNA_pol_eps_2"/>
    <property type="match status" value="1"/>
</dbReference>
<feature type="domain" description="DNA polymerase alpha/delta/epsilon subunit B" evidence="7">
    <location>
        <begin position="288"/>
        <end position="486"/>
    </location>
</feature>
<comment type="similarity">
    <text evidence="2">Belongs to the DNA polymerase epsilon subunit B family.</text>
</comment>
<dbReference type="GO" id="GO:0008622">
    <property type="term" value="C:epsilon DNA polymerase complex"/>
    <property type="evidence" value="ECO:0007669"/>
    <property type="project" value="InterPro"/>
</dbReference>
<dbReference type="PANTHER" id="PTHR12708">
    <property type="entry name" value="DNA POLYMERASE EPSILON SUBUNIT B"/>
    <property type="match status" value="1"/>
</dbReference>
<evidence type="ECO:0000256" key="2">
    <source>
        <dbReference type="ARBA" id="ARBA00009560"/>
    </source>
</evidence>
<evidence type="ECO:0000256" key="4">
    <source>
        <dbReference type="ARBA" id="ARBA00023125"/>
    </source>
</evidence>
<evidence type="ECO:0000256" key="1">
    <source>
        <dbReference type="ARBA" id="ARBA00004123"/>
    </source>
</evidence>
<organism evidence="8">
    <name type="scientific">Spongospora subterranea</name>
    <dbReference type="NCBI Taxonomy" id="70186"/>
    <lineage>
        <taxon>Eukaryota</taxon>
        <taxon>Sar</taxon>
        <taxon>Rhizaria</taxon>
        <taxon>Endomyxa</taxon>
        <taxon>Phytomyxea</taxon>
        <taxon>Plasmodiophorida</taxon>
        <taxon>Plasmodiophoridae</taxon>
        <taxon>Spongospora</taxon>
    </lineage>
</organism>
<keyword evidence="4" id="KW-0238">DNA-binding</keyword>
<reference evidence="8" key="1">
    <citation type="submission" date="2015-04" db="EMBL/GenBank/DDBJ databases">
        <title>The genome sequence of the plant pathogenic Rhizarian Plasmodiophora brassicae reveals insights in its biotrophic life cycle and the origin of chitin synthesis.</title>
        <authorList>
            <person name="Schwelm A."/>
            <person name="Fogelqvist J."/>
            <person name="Knaust A."/>
            <person name="Julke S."/>
            <person name="Lilja T."/>
            <person name="Dhandapani V."/>
            <person name="Bonilla-Rosso G."/>
            <person name="Karlsson M."/>
            <person name="Shevchenko A."/>
            <person name="Choi S.R."/>
            <person name="Kim H.G."/>
            <person name="Park J.Y."/>
            <person name="Lim Y.P."/>
            <person name="Ludwig-Muller J."/>
            <person name="Dixelius C."/>
        </authorList>
    </citation>
    <scope>NUCLEOTIDE SEQUENCE</scope>
    <source>
        <tissue evidence="8">Potato root galls</tissue>
    </source>
</reference>
<evidence type="ECO:0000256" key="5">
    <source>
        <dbReference type="ARBA" id="ARBA00023242"/>
    </source>
</evidence>
<dbReference type="AlphaFoldDB" id="A0A0H5R9Y6"/>
<dbReference type="InterPro" id="IPR016266">
    <property type="entry name" value="POLE2"/>
</dbReference>
<comment type="subcellular location">
    <subcellularLocation>
        <location evidence="1">Nucleus</location>
    </subcellularLocation>
</comment>
<dbReference type="GO" id="GO:0006261">
    <property type="term" value="P:DNA-templated DNA replication"/>
    <property type="evidence" value="ECO:0007669"/>
    <property type="project" value="InterPro"/>
</dbReference>
<feature type="non-terminal residue" evidence="8">
    <location>
        <position position="1"/>
    </location>
</feature>
<dbReference type="GO" id="GO:0042276">
    <property type="term" value="P:error-prone translesion synthesis"/>
    <property type="evidence" value="ECO:0007669"/>
    <property type="project" value="TreeGrafter"/>
</dbReference>
<dbReference type="EMBL" id="HACM01010456">
    <property type="protein sequence ID" value="CRZ10898.1"/>
    <property type="molecule type" value="Transcribed_RNA"/>
</dbReference>
<dbReference type="GO" id="GO:0003677">
    <property type="term" value="F:DNA binding"/>
    <property type="evidence" value="ECO:0007669"/>
    <property type="project" value="UniProtKB-KW"/>
</dbReference>
<keyword evidence="3" id="KW-0235">DNA replication</keyword>
<accession>A0A0H5R9Y6</accession>
<name>A0A0H5R9Y6_9EUKA</name>
<dbReference type="Pfam" id="PF04042">
    <property type="entry name" value="DNA_pol_E_B"/>
    <property type="match status" value="1"/>
</dbReference>
<dbReference type="Gene3D" id="3.60.21.60">
    <property type="match status" value="1"/>
</dbReference>
<evidence type="ECO:0000259" key="7">
    <source>
        <dbReference type="Pfam" id="PF04042"/>
    </source>
</evidence>